<keyword evidence="1" id="KW-0472">Membrane</keyword>
<keyword evidence="3" id="KW-1185">Reference proteome</keyword>
<dbReference type="Proteomes" id="UP001184150">
    <property type="component" value="Unassembled WGS sequence"/>
</dbReference>
<keyword evidence="1" id="KW-0812">Transmembrane</keyword>
<proteinExistence type="predicted"/>
<gene>
    <name evidence="2" type="ORF">J2792_004133</name>
</gene>
<reference evidence="2 3" key="1">
    <citation type="submission" date="2023-07" db="EMBL/GenBank/DDBJ databases">
        <title>Sorghum-associated microbial communities from plants grown in Nebraska, USA.</title>
        <authorList>
            <person name="Schachtman D."/>
        </authorList>
    </citation>
    <scope>NUCLEOTIDE SEQUENCE [LARGE SCALE GENOMIC DNA]</scope>
    <source>
        <strain evidence="2 3">DS1027</strain>
    </source>
</reference>
<dbReference type="Pfam" id="PF11162">
    <property type="entry name" value="DUF2946"/>
    <property type="match status" value="1"/>
</dbReference>
<evidence type="ECO:0008006" key="4">
    <source>
        <dbReference type="Google" id="ProtNLM"/>
    </source>
</evidence>
<evidence type="ECO:0000313" key="2">
    <source>
        <dbReference type="EMBL" id="MDR6513240.1"/>
    </source>
</evidence>
<protein>
    <recommendedName>
        <fullName evidence="4">DUF2946 domain-containing protein</fullName>
    </recommendedName>
</protein>
<accession>A0ABU1MSC0</accession>
<evidence type="ECO:0000313" key="3">
    <source>
        <dbReference type="Proteomes" id="UP001184150"/>
    </source>
</evidence>
<feature type="transmembrane region" description="Helical" evidence="1">
    <location>
        <begin position="99"/>
        <end position="118"/>
    </location>
</feature>
<dbReference type="InterPro" id="IPR021333">
    <property type="entry name" value="DUF2946"/>
</dbReference>
<name>A0ABU1MSC0_9SPHN</name>
<evidence type="ECO:0000256" key="1">
    <source>
        <dbReference type="SAM" id="Phobius"/>
    </source>
</evidence>
<sequence length="138" mass="14334">MIALRAFLFRHSALALWLVALSLAMKALVPAGYMPGSQTRSFTIQLCSEGIDGRHDLVRQVVVPVKDGAEKGGASHAKAQGTCPYGALGHAVLGGADPVLLAAALAFILALGFAATPVPAPRRRAHAWPPLRGPPLIA</sequence>
<organism evidence="2 3">
    <name type="scientific">Novosphingobium capsulatum</name>
    <dbReference type="NCBI Taxonomy" id="13688"/>
    <lineage>
        <taxon>Bacteria</taxon>
        <taxon>Pseudomonadati</taxon>
        <taxon>Pseudomonadota</taxon>
        <taxon>Alphaproteobacteria</taxon>
        <taxon>Sphingomonadales</taxon>
        <taxon>Sphingomonadaceae</taxon>
        <taxon>Novosphingobium</taxon>
    </lineage>
</organism>
<dbReference type="EMBL" id="JAVDRD010000017">
    <property type="protein sequence ID" value="MDR6513240.1"/>
    <property type="molecule type" value="Genomic_DNA"/>
</dbReference>
<dbReference type="RefSeq" id="WP_107718855.1">
    <property type="nucleotide sequence ID" value="NZ_JAVDRD010000017.1"/>
</dbReference>
<keyword evidence="1" id="KW-1133">Transmembrane helix</keyword>
<comment type="caution">
    <text evidence="2">The sequence shown here is derived from an EMBL/GenBank/DDBJ whole genome shotgun (WGS) entry which is preliminary data.</text>
</comment>